<accession>A0A494ZVC2</accession>
<dbReference type="AlphaFoldDB" id="A0A494ZVC2"/>
<organism evidence="2 3">
    <name type="scientific">Oceanobacillus halophilus</name>
    <dbReference type="NCBI Taxonomy" id="930130"/>
    <lineage>
        <taxon>Bacteria</taxon>
        <taxon>Bacillati</taxon>
        <taxon>Bacillota</taxon>
        <taxon>Bacilli</taxon>
        <taxon>Bacillales</taxon>
        <taxon>Bacillaceae</taxon>
        <taxon>Oceanobacillus</taxon>
    </lineage>
</organism>
<evidence type="ECO:0000313" key="3">
    <source>
        <dbReference type="Proteomes" id="UP000269301"/>
    </source>
</evidence>
<dbReference type="Proteomes" id="UP000269301">
    <property type="component" value="Unassembled WGS sequence"/>
</dbReference>
<keyword evidence="1" id="KW-0472">Membrane</keyword>
<dbReference type="OrthoDB" id="2706144at2"/>
<evidence type="ECO:0000256" key="1">
    <source>
        <dbReference type="SAM" id="Phobius"/>
    </source>
</evidence>
<feature type="transmembrane region" description="Helical" evidence="1">
    <location>
        <begin position="94"/>
        <end position="111"/>
    </location>
</feature>
<name>A0A494ZVC2_9BACI</name>
<evidence type="ECO:0000313" key="2">
    <source>
        <dbReference type="EMBL" id="RKQ30408.1"/>
    </source>
</evidence>
<sequence length="220" mass="24720">MKGRTHLAIGVGIGVVASVNHSPEMLPIILGTSAVASLAPDLDANNLLNRRITESAKFIKESGMIIAMALITLSLMSFFLKIDFFPFLDDQQDNLLLFVWGAVILGLSLRSQETLKNILMSMIGLLLLYYAITNEISWLVMFSLYIGIVGWFAHRGMSHTIWALIYWWYMSQLLENNMEVEGLATVSTIAYLSHIIGDMLTKKGVKFLYPITNMIFRIPK</sequence>
<feature type="transmembrane region" description="Helical" evidence="1">
    <location>
        <begin position="63"/>
        <end position="82"/>
    </location>
</feature>
<keyword evidence="2" id="KW-0378">Hydrolase</keyword>
<feature type="transmembrane region" description="Helical" evidence="1">
    <location>
        <begin position="123"/>
        <end position="146"/>
    </location>
</feature>
<dbReference type="PANTHER" id="PTHR35531:SF1">
    <property type="entry name" value="INNER MEMBRANE PROTEIN YBCI-RELATED"/>
    <property type="match status" value="1"/>
</dbReference>
<keyword evidence="1" id="KW-1133">Transmembrane helix</keyword>
<dbReference type="EMBL" id="RBZP01000018">
    <property type="protein sequence ID" value="RKQ30408.1"/>
    <property type="molecule type" value="Genomic_DNA"/>
</dbReference>
<gene>
    <name evidence="2" type="ORF">D8M06_16000</name>
</gene>
<dbReference type="InterPro" id="IPR007404">
    <property type="entry name" value="YdjM-like"/>
</dbReference>
<reference evidence="2 3" key="1">
    <citation type="journal article" date="2016" name="Int. J. Syst. Evol. Microbiol.">
        <title>Oceanobacillus halophilus sp. nov., a novel moderately halophilic bacterium from a hypersaline lake.</title>
        <authorList>
            <person name="Amoozegar M.A."/>
            <person name="Bagheri M."/>
            <person name="Makhdoumi A."/>
            <person name="Nikou M.M."/>
            <person name="Fazeli S.A.S."/>
            <person name="Schumann P."/>
            <person name="Sproer C."/>
            <person name="Sanchez-Porro C."/>
            <person name="Ventosa A."/>
        </authorList>
    </citation>
    <scope>NUCLEOTIDE SEQUENCE [LARGE SCALE GENOMIC DNA]</scope>
    <source>
        <strain evidence="2 3">DSM 23996</strain>
    </source>
</reference>
<protein>
    <submittedName>
        <fullName evidence="2">Metal-dependent hydrolase</fullName>
    </submittedName>
</protein>
<dbReference type="PANTHER" id="PTHR35531">
    <property type="entry name" value="INNER MEMBRANE PROTEIN YBCI-RELATED"/>
    <property type="match status" value="1"/>
</dbReference>
<proteinExistence type="predicted"/>
<keyword evidence="1" id="KW-0812">Transmembrane</keyword>
<keyword evidence="3" id="KW-1185">Reference proteome</keyword>
<dbReference type="RefSeq" id="WP_121205608.1">
    <property type="nucleotide sequence ID" value="NZ_RBZP01000018.1"/>
</dbReference>
<dbReference type="Pfam" id="PF04307">
    <property type="entry name" value="YdjM"/>
    <property type="match status" value="1"/>
</dbReference>
<comment type="caution">
    <text evidence="2">The sequence shown here is derived from an EMBL/GenBank/DDBJ whole genome shotgun (WGS) entry which is preliminary data.</text>
</comment>
<dbReference type="GO" id="GO:0016787">
    <property type="term" value="F:hydrolase activity"/>
    <property type="evidence" value="ECO:0007669"/>
    <property type="project" value="UniProtKB-KW"/>
</dbReference>